<keyword evidence="2" id="KW-1133">Transmembrane helix</keyword>
<name>A0ABX0DW04_9ACTN</name>
<evidence type="ECO:0000256" key="1">
    <source>
        <dbReference type="SAM" id="MobiDB-lite"/>
    </source>
</evidence>
<feature type="region of interest" description="Disordered" evidence="1">
    <location>
        <begin position="351"/>
        <end position="372"/>
    </location>
</feature>
<sequence>MTGTTRRQGDTEGQKATLLAARPLYLNMHTIMYYAGMNSRQTEGAPAVPSGASGTLAKRAVERQHAVVVRWVLAAVLLLVAALTGVGQHAAAAENGPRNTTQKFFHMPLHSTKKTRPDMWLPLSFAHNGPSRNAELTVDASGIDNVAVLAPDSQQVIDHCTTGTPSFTCSVRLNSDTRELLNFRPAEGAQAGDTGILHYALKPEGLPAVRGSVTMIAGWPELRVSKSPISGDLPVGQTTNVPILIRNTGDVPARGIVLRFDDTDYLSTAVQHSNCRYPRDGETGRAVQCMLPDAIIAPGETWRVTPALRVKPARDASGEFLSYGAWPFHTAGRGSSGACCVENPDPGLTPGNAAPLSLTRDPADGKGRTFTTNREPTITRVPVRTTADVEVFGASVRGEVGSRHRIRIGYRNNGPARLGWPSIEFIAPPGTEVTQAPYDPGAEENVCVPGHNGRSYTCIQLADFAERIGQKVFYEFELRITSKDSRSGCVAVSGTRTVKDPQPGNDKAPVRVAENGGFSCSLPEPKDDGVSGWATGAGIAAVTGAVLLVVRHRRRKAAASSGRPPTS</sequence>
<reference evidence="3 4" key="1">
    <citation type="submission" date="2020-02" db="EMBL/GenBank/DDBJ databases">
        <title>Whole-genome analyses of novel actinobacteria.</title>
        <authorList>
            <person name="Sahin N."/>
            <person name="Tokatli A."/>
        </authorList>
    </citation>
    <scope>NUCLEOTIDE SEQUENCE [LARGE SCALE GENOMIC DNA]</scope>
    <source>
        <strain evidence="3 4">YC419</strain>
    </source>
</reference>
<organism evidence="3 4">
    <name type="scientific">Streptomyces ureilyticus</name>
    <dbReference type="NCBI Taxonomy" id="1775131"/>
    <lineage>
        <taxon>Bacteria</taxon>
        <taxon>Bacillati</taxon>
        <taxon>Actinomycetota</taxon>
        <taxon>Actinomycetes</taxon>
        <taxon>Kitasatosporales</taxon>
        <taxon>Streptomycetaceae</taxon>
        <taxon>Streptomyces</taxon>
    </lineage>
</organism>
<dbReference type="RefSeq" id="WP_165342650.1">
    <property type="nucleotide sequence ID" value="NZ_JAAKZX010000115.1"/>
</dbReference>
<accession>A0ABX0DW04</accession>
<evidence type="ECO:0000256" key="2">
    <source>
        <dbReference type="SAM" id="Phobius"/>
    </source>
</evidence>
<evidence type="ECO:0008006" key="5">
    <source>
        <dbReference type="Google" id="ProtNLM"/>
    </source>
</evidence>
<evidence type="ECO:0000313" key="3">
    <source>
        <dbReference type="EMBL" id="NGO46107.1"/>
    </source>
</evidence>
<evidence type="ECO:0000313" key="4">
    <source>
        <dbReference type="Proteomes" id="UP001518140"/>
    </source>
</evidence>
<keyword evidence="4" id="KW-1185">Reference proteome</keyword>
<gene>
    <name evidence="3" type="ORF">G6048_29540</name>
</gene>
<dbReference type="EMBL" id="JAAKZX010000115">
    <property type="protein sequence ID" value="NGO46107.1"/>
    <property type="molecule type" value="Genomic_DNA"/>
</dbReference>
<proteinExistence type="predicted"/>
<keyword evidence="2" id="KW-0812">Transmembrane</keyword>
<feature type="transmembrane region" description="Helical" evidence="2">
    <location>
        <begin position="68"/>
        <end position="87"/>
    </location>
</feature>
<feature type="transmembrane region" description="Helical" evidence="2">
    <location>
        <begin position="530"/>
        <end position="550"/>
    </location>
</feature>
<keyword evidence="2" id="KW-0472">Membrane</keyword>
<protein>
    <recommendedName>
        <fullName evidence="5">DUF11 domain-containing protein</fullName>
    </recommendedName>
</protein>
<comment type="caution">
    <text evidence="3">The sequence shown here is derived from an EMBL/GenBank/DDBJ whole genome shotgun (WGS) entry which is preliminary data.</text>
</comment>
<dbReference type="Proteomes" id="UP001518140">
    <property type="component" value="Unassembled WGS sequence"/>
</dbReference>